<dbReference type="GO" id="GO:0008237">
    <property type="term" value="F:metallopeptidase activity"/>
    <property type="evidence" value="ECO:0007669"/>
    <property type="project" value="UniProtKB-KW"/>
</dbReference>
<feature type="transmembrane region" description="Helical" evidence="1">
    <location>
        <begin position="132"/>
        <end position="148"/>
    </location>
</feature>
<comment type="caution">
    <text evidence="3">The sequence shown here is derived from an EMBL/GenBank/DDBJ whole genome shotgun (WGS) entry which is preliminary data.</text>
</comment>
<evidence type="ECO:0000313" key="4">
    <source>
        <dbReference type="Proteomes" id="UP001139494"/>
    </source>
</evidence>
<keyword evidence="3" id="KW-0378">Hydrolase</keyword>
<feature type="domain" description="CAAX prenyl protease 2/Lysostaphin resistance protein A-like" evidence="2">
    <location>
        <begin position="133"/>
        <end position="228"/>
    </location>
</feature>
<dbReference type="InterPro" id="IPR052710">
    <property type="entry name" value="CAAX_protease"/>
</dbReference>
<reference evidence="3" key="1">
    <citation type="journal article" date="2023" name="Front. Microbiol.">
        <title>Genomic-based phylogenetic and metabolic analyses of the genus Natronomonas, and description of Natronomonas aquatica sp. nov.</title>
        <authorList>
            <person name="Garcia-Roldan A."/>
            <person name="Duran-Viseras A."/>
            <person name="de la Haba R.R."/>
            <person name="Corral P."/>
            <person name="Sanchez-Porro C."/>
            <person name="Ventosa A."/>
        </authorList>
    </citation>
    <scope>NUCLEOTIDE SEQUENCE</scope>
    <source>
        <strain evidence="3">F2-12</strain>
    </source>
</reference>
<feature type="transmembrane region" description="Helical" evidence="1">
    <location>
        <begin position="50"/>
        <end position="70"/>
    </location>
</feature>
<dbReference type="AlphaFoldDB" id="A0A9R1CUY4"/>
<organism evidence="3 4">
    <name type="scientific">Natronomonas aquatica</name>
    <dbReference type="NCBI Taxonomy" id="2841590"/>
    <lineage>
        <taxon>Archaea</taxon>
        <taxon>Methanobacteriati</taxon>
        <taxon>Methanobacteriota</taxon>
        <taxon>Stenosarchaea group</taxon>
        <taxon>Halobacteria</taxon>
        <taxon>Halobacteriales</taxon>
        <taxon>Natronomonadaceae</taxon>
        <taxon>Natronomonas</taxon>
    </lineage>
</organism>
<dbReference type="GO" id="GO:0080120">
    <property type="term" value="P:CAAX-box protein maturation"/>
    <property type="evidence" value="ECO:0007669"/>
    <property type="project" value="UniProtKB-ARBA"/>
</dbReference>
<dbReference type="GO" id="GO:0004175">
    <property type="term" value="F:endopeptidase activity"/>
    <property type="evidence" value="ECO:0007669"/>
    <property type="project" value="UniProtKB-ARBA"/>
</dbReference>
<dbReference type="Pfam" id="PF02517">
    <property type="entry name" value="Rce1-like"/>
    <property type="match status" value="1"/>
</dbReference>
<evidence type="ECO:0000256" key="1">
    <source>
        <dbReference type="SAM" id="Phobius"/>
    </source>
</evidence>
<feature type="transmembrane region" description="Helical" evidence="1">
    <location>
        <begin position="192"/>
        <end position="209"/>
    </location>
</feature>
<gene>
    <name evidence="3" type="ORF">KM295_12210</name>
</gene>
<evidence type="ECO:0000313" key="3">
    <source>
        <dbReference type="EMBL" id="MCQ4334227.1"/>
    </source>
</evidence>
<keyword evidence="4" id="KW-1185">Reference proteome</keyword>
<keyword evidence="1" id="KW-1133">Transmembrane helix</keyword>
<keyword evidence="1" id="KW-0812">Transmembrane</keyword>
<keyword evidence="3" id="KW-0482">Metalloprotease</keyword>
<proteinExistence type="predicted"/>
<name>A0A9R1CUY4_9EURY</name>
<feature type="transmembrane region" description="Helical" evidence="1">
    <location>
        <begin position="12"/>
        <end position="38"/>
    </location>
</feature>
<protein>
    <submittedName>
        <fullName evidence="3">CPBP family intramembrane metalloprotease</fullName>
    </submittedName>
</protein>
<dbReference type="InterPro" id="IPR003675">
    <property type="entry name" value="Rce1/LyrA-like_dom"/>
</dbReference>
<dbReference type="PANTHER" id="PTHR36435:SF1">
    <property type="entry name" value="CAAX AMINO TERMINAL PROTEASE FAMILY PROTEIN"/>
    <property type="match status" value="1"/>
</dbReference>
<dbReference type="Proteomes" id="UP001139494">
    <property type="component" value="Unassembled WGS sequence"/>
</dbReference>
<keyword evidence="1" id="KW-0472">Membrane</keyword>
<feature type="transmembrane region" description="Helical" evidence="1">
    <location>
        <begin position="168"/>
        <end position="185"/>
    </location>
</feature>
<keyword evidence="3" id="KW-0645">Protease</keyword>
<feature type="transmembrane region" description="Helical" evidence="1">
    <location>
        <begin position="90"/>
        <end position="111"/>
    </location>
</feature>
<dbReference type="PANTHER" id="PTHR36435">
    <property type="entry name" value="SLR1288 PROTEIN"/>
    <property type="match status" value="1"/>
</dbReference>
<accession>A0A9R1CUY4</accession>
<sequence>MEPTSRIRSVVTAIGLTYGSTILGSIVVAVAAMLLTVVGINITTRPSLRLVMSTVLLQGVTFGGLSVLYLRFRDLDVEFVPLSIPDKRDVVVTIGGIVALLGLLVVASMIISSLGLESAQNQIVTIAQQNPAAFLLLIPLSFLVVGPFEELLYRGIIQGTLRETLHPTRAIVLASVLFASIHLFSLTGEGKLVYIGIAFVLALVLGATYEYTDNLAVPAVIHGAYNAVQFTSAYLTATGGM</sequence>
<dbReference type="EMBL" id="JAHLKM010000019">
    <property type="protein sequence ID" value="MCQ4334227.1"/>
    <property type="molecule type" value="Genomic_DNA"/>
</dbReference>
<evidence type="ECO:0000259" key="2">
    <source>
        <dbReference type="Pfam" id="PF02517"/>
    </source>
</evidence>